<accession>A0ABN7PHV7</accession>
<evidence type="ECO:0000313" key="1">
    <source>
        <dbReference type="EMBL" id="CAG2067366.1"/>
    </source>
</evidence>
<reference evidence="1" key="1">
    <citation type="submission" date="2021-03" db="EMBL/GenBank/DDBJ databases">
        <authorList>
            <person name="Tran Van P."/>
        </authorList>
    </citation>
    <scope>NUCLEOTIDE SEQUENCE</scope>
</reference>
<dbReference type="Proteomes" id="UP001153148">
    <property type="component" value="Unassembled WGS sequence"/>
</dbReference>
<comment type="caution">
    <text evidence="1">The sequence shown here is derived from an EMBL/GenBank/DDBJ whole genome shotgun (WGS) entry which is preliminary data.</text>
</comment>
<organism evidence="1 2">
    <name type="scientific">Timema podura</name>
    <name type="common">Walking stick</name>
    <dbReference type="NCBI Taxonomy" id="61482"/>
    <lineage>
        <taxon>Eukaryota</taxon>
        <taxon>Metazoa</taxon>
        <taxon>Ecdysozoa</taxon>
        <taxon>Arthropoda</taxon>
        <taxon>Hexapoda</taxon>
        <taxon>Insecta</taxon>
        <taxon>Pterygota</taxon>
        <taxon>Neoptera</taxon>
        <taxon>Polyneoptera</taxon>
        <taxon>Phasmatodea</taxon>
        <taxon>Timematodea</taxon>
        <taxon>Timematoidea</taxon>
        <taxon>Timematidae</taxon>
        <taxon>Timema</taxon>
    </lineage>
</organism>
<gene>
    <name evidence="1" type="ORF">TPAB3V08_LOCUS14309</name>
</gene>
<name>A0ABN7PHV7_TIMPD</name>
<keyword evidence="2" id="KW-1185">Reference proteome</keyword>
<dbReference type="EMBL" id="CAJPIN010067760">
    <property type="protein sequence ID" value="CAG2067366.1"/>
    <property type="molecule type" value="Genomic_DNA"/>
</dbReference>
<sequence>MTVFILVAQVLHWYQLL</sequence>
<evidence type="ECO:0000313" key="2">
    <source>
        <dbReference type="Proteomes" id="UP001153148"/>
    </source>
</evidence>
<proteinExistence type="predicted"/>
<protein>
    <submittedName>
        <fullName evidence="1">Uncharacterized protein</fullName>
    </submittedName>
</protein>